<proteinExistence type="predicted"/>
<accession>A0A7J6DC16</accession>
<evidence type="ECO:0000313" key="2">
    <source>
        <dbReference type="EMBL" id="KAF4116856.1"/>
    </source>
</evidence>
<organism evidence="2 3">
    <name type="scientific">Onychostoma macrolepis</name>
    <dbReference type="NCBI Taxonomy" id="369639"/>
    <lineage>
        <taxon>Eukaryota</taxon>
        <taxon>Metazoa</taxon>
        <taxon>Chordata</taxon>
        <taxon>Craniata</taxon>
        <taxon>Vertebrata</taxon>
        <taxon>Euteleostomi</taxon>
        <taxon>Actinopterygii</taxon>
        <taxon>Neopterygii</taxon>
        <taxon>Teleostei</taxon>
        <taxon>Ostariophysi</taxon>
        <taxon>Cypriniformes</taxon>
        <taxon>Cyprinidae</taxon>
        <taxon>Acrossocheilinae</taxon>
        <taxon>Onychostoma</taxon>
    </lineage>
</organism>
<protein>
    <submittedName>
        <fullName evidence="2">Uncharacterized protein</fullName>
    </submittedName>
</protein>
<dbReference type="Proteomes" id="UP000579812">
    <property type="component" value="Unassembled WGS sequence"/>
</dbReference>
<name>A0A7J6DC16_9TELE</name>
<keyword evidence="3" id="KW-1185">Reference proteome</keyword>
<dbReference type="EMBL" id="JAAMOB010000002">
    <property type="protein sequence ID" value="KAF4116856.1"/>
    <property type="molecule type" value="Genomic_DNA"/>
</dbReference>
<sequence>MEAYDLLSCSPSTQVMKNSQELEGTNAIEDVGLKSRERQVCGIAFEGYLSIWMKIATTNPELLMGNENSDEFINCRDRCAVGSNGNKTDHLVQAQRNIPVQKLPKKHTKAKRTRVERMRRLYTQRKAPDPLTPQTPGPALGPDEQEHWEREMDELLEWTHSLSLKELDDLLYAQI</sequence>
<gene>
    <name evidence="2" type="ORF">G5714_001409</name>
</gene>
<evidence type="ECO:0000313" key="3">
    <source>
        <dbReference type="Proteomes" id="UP000579812"/>
    </source>
</evidence>
<evidence type="ECO:0000256" key="1">
    <source>
        <dbReference type="SAM" id="MobiDB-lite"/>
    </source>
</evidence>
<reference evidence="2 3" key="1">
    <citation type="submission" date="2020-04" db="EMBL/GenBank/DDBJ databases">
        <title>Chromosome-level genome assembly of a cyprinid fish Onychostoma macrolepis by integration of Nanopore Sequencing, Bionano and Hi-C technology.</title>
        <authorList>
            <person name="Wang D."/>
        </authorList>
    </citation>
    <scope>NUCLEOTIDE SEQUENCE [LARGE SCALE GENOMIC DNA]</scope>
    <source>
        <strain evidence="2">SWU-2019</strain>
        <tissue evidence="2">Muscle</tissue>
    </source>
</reference>
<feature type="region of interest" description="Disordered" evidence="1">
    <location>
        <begin position="122"/>
        <end position="144"/>
    </location>
</feature>
<comment type="caution">
    <text evidence="2">The sequence shown here is derived from an EMBL/GenBank/DDBJ whole genome shotgun (WGS) entry which is preliminary data.</text>
</comment>
<dbReference type="AlphaFoldDB" id="A0A7J6DC16"/>